<sequence length="222" mass="25152">MKHSRTFYSVLLLVFLLVAGGTYYLHGKGSSSIAEPQIKFNTTGLDPTGPNMTLVYKAMEYSGRTLVQNSTRTFIITREGDTIKILQRFEIEWHVPDHSIFTGETRAEIVGSNPIIYQPDGSIFVEGERAEVELFRTGYPYSPVFERLKAEKGYTLRLCCANLSVEDVRIINGRECIIVKAETNDATLKLAIDAKTRLLLWSYGVSKDVRGSWWEKWLVSSK</sequence>
<dbReference type="AlphaFoldDB" id="A0A833E499"/>
<accession>A0A833E499</accession>
<evidence type="ECO:0000313" key="1">
    <source>
        <dbReference type="EMBL" id="HIP89394.1"/>
    </source>
</evidence>
<organism evidence="1 2">
    <name type="scientific">Thermococcus paralvinellae</name>
    <dbReference type="NCBI Taxonomy" id="582419"/>
    <lineage>
        <taxon>Archaea</taxon>
        <taxon>Methanobacteriati</taxon>
        <taxon>Methanobacteriota</taxon>
        <taxon>Thermococci</taxon>
        <taxon>Thermococcales</taxon>
        <taxon>Thermococcaceae</taxon>
        <taxon>Thermococcus</taxon>
    </lineage>
</organism>
<comment type="caution">
    <text evidence="1">The sequence shown here is derived from an EMBL/GenBank/DDBJ whole genome shotgun (WGS) entry which is preliminary data.</text>
</comment>
<gene>
    <name evidence="1" type="ORF">EYH24_05625</name>
</gene>
<evidence type="ECO:0000313" key="2">
    <source>
        <dbReference type="Proteomes" id="UP000653692"/>
    </source>
</evidence>
<dbReference type="EMBL" id="DQUR01000189">
    <property type="protein sequence ID" value="HIP89394.1"/>
    <property type="molecule type" value="Genomic_DNA"/>
</dbReference>
<reference evidence="1" key="1">
    <citation type="journal article" date="2020" name="ISME J.">
        <title>Gammaproteobacteria mediating utilization of methyl-, sulfur- and petroleum organic compounds in deep ocean hydrothermal plumes.</title>
        <authorList>
            <person name="Zhou Z."/>
            <person name="Liu Y."/>
            <person name="Pan J."/>
            <person name="Cron B.R."/>
            <person name="Toner B.M."/>
            <person name="Anantharaman K."/>
            <person name="Breier J.A."/>
            <person name="Dick G.J."/>
            <person name="Li M."/>
        </authorList>
    </citation>
    <scope>NUCLEOTIDE SEQUENCE</scope>
    <source>
        <strain evidence="1">SZUA-1476</strain>
    </source>
</reference>
<name>A0A833E499_9EURY</name>
<proteinExistence type="predicted"/>
<protein>
    <submittedName>
        <fullName evidence="1">Uncharacterized protein</fullName>
    </submittedName>
</protein>
<dbReference type="Proteomes" id="UP000653692">
    <property type="component" value="Unassembled WGS sequence"/>
</dbReference>